<accession>A0A2G2X2A5</accession>
<dbReference type="EMBL" id="MLFT02000003">
    <property type="protein sequence ID" value="PHT51571.1"/>
    <property type="molecule type" value="Genomic_DNA"/>
</dbReference>
<name>A0A2G2X2A5_CAPBA</name>
<sequence>MSIAEFILISSDFMEEWEETPKCWKWKSFTKVTLPIVVRRNSSYDDLVARVMESGNIDCAPSNVVISYLMHSRKKVHPTIINNDKRVSLYMMDVDADGFRPILSIYVVERPFEGSLNSSTPPPRRPTVDDDLNDYENDGDHLINLEDDFMHMEYISSNLQDAEEDYRTGSQLRYSFPDEPISTMVKHSPIRKSY</sequence>
<protein>
    <submittedName>
        <fullName evidence="1">Uncharacterized protein</fullName>
    </submittedName>
</protein>
<evidence type="ECO:0000313" key="1">
    <source>
        <dbReference type="EMBL" id="PHT51571.1"/>
    </source>
</evidence>
<dbReference type="AlphaFoldDB" id="A0A2G2X2A5"/>
<dbReference type="Proteomes" id="UP000224567">
    <property type="component" value="Unassembled WGS sequence"/>
</dbReference>
<comment type="caution">
    <text evidence="1">The sequence shown here is derived from an EMBL/GenBank/DDBJ whole genome shotgun (WGS) entry which is preliminary data.</text>
</comment>
<organism evidence="1 2">
    <name type="scientific">Capsicum baccatum</name>
    <name type="common">Peruvian pepper</name>
    <dbReference type="NCBI Taxonomy" id="33114"/>
    <lineage>
        <taxon>Eukaryota</taxon>
        <taxon>Viridiplantae</taxon>
        <taxon>Streptophyta</taxon>
        <taxon>Embryophyta</taxon>
        <taxon>Tracheophyta</taxon>
        <taxon>Spermatophyta</taxon>
        <taxon>Magnoliopsida</taxon>
        <taxon>eudicotyledons</taxon>
        <taxon>Gunneridae</taxon>
        <taxon>Pentapetalae</taxon>
        <taxon>asterids</taxon>
        <taxon>lamiids</taxon>
        <taxon>Solanales</taxon>
        <taxon>Solanaceae</taxon>
        <taxon>Solanoideae</taxon>
        <taxon>Capsiceae</taxon>
        <taxon>Capsicum</taxon>
    </lineage>
</organism>
<keyword evidence="2" id="KW-1185">Reference proteome</keyword>
<gene>
    <name evidence="1" type="ORF">CQW23_06033</name>
</gene>
<evidence type="ECO:0000313" key="2">
    <source>
        <dbReference type="Proteomes" id="UP000224567"/>
    </source>
</evidence>
<proteinExistence type="predicted"/>
<reference evidence="2" key="2">
    <citation type="journal article" date="2017" name="J. Anim. Genet.">
        <title>Multiple reference genome sequences of hot pepper reveal the massive evolution of plant disease resistance genes by retroduplication.</title>
        <authorList>
            <person name="Kim S."/>
            <person name="Park J."/>
            <person name="Yeom S.-I."/>
            <person name="Kim Y.-M."/>
            <person name="Seo E."/>
            <person name="Kim K.-T."/>
            <person name="Kim M.-S."/>
            <person name="Lee J.M."/>
            <person name="Cheong K."/>
            <person name="Shin H.-S."/>
            <person name="Kim S.-B."/>
            <person name="Han K."/>
            <person name="Lee J."/>
            <person name="Park M."/>
            <person name="Lee H.-A."/>
            <person name="Lee H.-Y."/>
            <person name="Lee Y."/>
            <person name="Oh S."/>
            <person name="Lee J.H."/>
            <person name="Choi E."/>
            <person name="Choi E."/>
            <person name="Lee S.E."/>
            <person name="Jeon J."/>
            <person name="Kim H."/>
            <person name="Choi G."/>
            <person name="Song H."/>
            <person name="Lee J."/>
            <person name="Lee S.-C."/>
            <person name="Kwon J.-K."/>
            <person name="Lee H.-Y."/>
            <person name="Koo N."/>
            <person name="Hong Y."/>
            <person name="Kim R.W."/>
            <person name="Kang W.-H."/>
            <person name="Huh J.H."/>
            <person name="Kang B.-C."/>
            <person name="Yang T.-J."/>
            <person name="Lee Y.-H."/>
            <person name="Bennetzen J.L."/>
            <person name="Choi D."/>
        </authorList>
    </citation>
    <scope>NUCLEOTIDE SEQUENCE [LARGE SCALE GENOMIC DNA]</scope>
    <source>
        <strain evidence="2">cv. PBC81</strain>
    </source>
</reference>
<reference evidence="1 2" key="1">
    <citation type="journal article" date="2017" name="Genome Biol.">
        <title>New reference genome sequences of hot pepper reveal the massive evolution of plant disease-resistance genes by retroduplication.</title>
        <authorList>
            <person name="Kim S."/>
            <person name="Park J."/>
            <person name="Yeom S.I."/>
            <person name="Kim Y.M."/>
            <person name="Seo E."/>
            <person name="Kim K.T."/>
            <person name="Kim M.S."/>
            <person name="Lee J.M."/>
            <person name="Cheong K."/>
            <person name="Shin H.S."/>
            <person name="Kim S.B."/>
            <person name="Han K."/>
            <person name="Lee J."/>
            <person name="Park M."/>
            <person name="Lee H.A."/>
            <person name="Lee H.Y."/>
            <person name="Lee Y."/>
            <person name="Oh S."/>
            <person name="Lee J.H."/>
            <person name="Choi E."/>
            <person name="Choi E."/>
            <person name="Lee S.E."/>
            <person name="Jeon J."/>
            <person name="Kim H."/>
            <person name="Choi G."/>
            <person name="Song H."/>
            <person name="Lee J."/>
            <person name="Lee S.C."/>
            <person name="Kwon J.K."/>
            <person name="Lee H.Y."/>
            <person name="Koo N."/>
            <person name="Hong Y."/>
            <person name="Kim R.W."/>
            <person name="Kang W.H."/>
            <person name="Huh J.H."/>
            <person name="Kang B.C."/>
            <person name="Yang T.J."/>
            <person name="Lee Y.H."/>
            <person name="Bennetzen J.L."/>
            <person name="Choi D."/>
        </authorList>
    </citation>
    <scope>NUCLEOTIDE SEQUENCE [LARGE SCALE GENOMIC DNA]</scope>
    <source>
        <strain evidence="2">cv. PBC81</strain>
    </source>
</reference>